<sequence length="201" mass="21664">MAKLKGPLFSLSASQKIADTLVYFSWKGLNVVREYVIPTNPKTQLQKDQRGYLTDIVGKIHAAQASETHPLHALDVAAYALWASVVQAATTWFNQAVRNGIDQLKVGKRECVFSGGVTTPDTEKLTVEIWSIGIAPTAGVFRYGTSKTALINSIDSTPVGGSNAAEISNLTTGVKYFWQFIPSEPGTILGTKSGIYSGRPT</sequence>
<comment type="caution">
    <text evidence="1">The sequence shown here is derived from an EMBL/GenBank/DDBJ whole genome shotgun (WGS) entry which is preliminary data.</text>
</comment>
<name>X1RYL4_9ZZZZ</name>
<protein>
    <submittedName>
        <fullName evidence="1">Uncharacterized protein</fullName>
    </submittedName>
</protein>
<organism evidence="1">
    <name type="scientific">marine sediment metagenome</name>
    <dbReference type="NCBI Taxonomy" id="412755"/>
    <lineage>
        <taxon>unclassified sequences</taxon>
        <taxon>metagenomes</taxon>
        <taxon>ecological metagenomes</taxon>
    </lineage>
</organism>
<evidence type="ECO:0000313" key="1">
    <source>
        <dbReference type="EMBL" id="GAI68300.1"/>
    </source>
</evidence>
<reference evidence="1" key="1">
    <citation type="journal article" date="2014" name="Front. Microbiol.">
        <title>High frequency of phylogenetically diverse reductive dehalogenase-homologous genes in deep subseafloor sedimentary metagenomes.</title>
        <authorList>
            <person name="Kawai M."/>
            <person name="Futagami T."/>
            <person name="Toyoda A."/>
            <person name="Takaki Y."/>
            <person name="Nishi S."/>
            <person name="Hori S."/>
            <person name="Arai W."/>
            <person name="Tsubouchi T."/>
            <person name="Morono Y."/>
            <person name="Uchiyama I."/>
            <person name="Ito T."/>
            <person name="Fujiyama A."/>
            <person name="Inagaki F."/>
            <person name="Takami H."/>
        </authorList>
    </citation>
    <scope>NUCLEOTIDE SEQUENCE</scope>
    <source>
        <strain evidence="1">Expedition CK06-06</strain>
    </source>
</reference>
<gene>
    <name evidence="1" type="ORF">S12H4_00290</name>
</gene>
<dbReference type="EMBL" id="BARW01000026">
    <property type="protein sequence ID" value="GAI68300.1"/>
    <property type="molecule type" value="Genomic_DNA"/>
</dbReference>
<accession>X1RYL4</accession>
<dbReference type="AlphaFoldDB" id="X1RYL4"/>
<proteinExistence type="predicted"/>